<comment type="caution">
    <text evidence="3">The sequence shown here is derived from an EMBL/GenBank/DDBJ whole genome shotgun (WGS) entry which is preliminary data.</text>
</comment>
<dbReference type="Gene3D" id="3.30.710.10">
    <property type="entry name" value="Potassium Channel Kv1.1, Chain A"/>
    <property type="match status" value="1"/>
</dbReference>
<dbReference type="InterPro" id="IPR011333">
    <property type="entry name" value="SKP1/BTB/POZ_sf"/>
</dbReference>
<dbReference type="GO" id="GO:0051260">
    <property type="term" value="P:protein homooligomerization"/>
    <property type="evidence" value="ECO:0007669"/>
    <property type="project" value="InterPro"/>
</dbReference>
<protein>
    <recommendedName>
        <fullName evidence="2">BTB domain-containing protein</fullName>
    </recommendedName>
</protein>
<gene>
    <name evidence="3" type="ORF">EGW08_015453</name>
</gene>
<evidence type="ECO:0000313" key="3">
    <source>
        <dbReference type="EMBL" id="RUS76776.1"/>
    </source>
</evidence>
<evidence type="ECO:0000259" key="2">
    <source>
        <dbReference type="SMART" id="SM00225"/>
    </source>
</evidence>
<organism evidence="3 4">
    <name type="scientific">Elysia chlorotica</name>
    <name type="common">Eastern emerald elysia</name>
    <name type="synonym">Sea slug</name>
    <dbReference type="NCBI Taxonomy" id="188477"/>
    <lineage>
        <taxon>Eukaryota</taxon>
        <taxon>Metazoa</taxon>
        <taxon>Spiralia</taxon>
        <taxon>Lophotrochozoa</taxon>
        <taxon>Mollusca</taxon>
        <taxon>Gastropoda</taxon>
        <taxon>Heterobranchia</taxon>
        <taxon>Euthyneura</taxon>
        <taxon>Panpulmonata</taxon>
        <taxon>Sacoglossa</taxon>
        <taxon>Placobranchoidea</taxon>
        <taxon>Plakobranchidae</taxon>
        <taxon>Elysia</taxon>
    </lineage>
</organism>
<dbReference type="SMART" id="SM00225">
    <property type="entry name" value="BTB"/>
    <property type="match status" value="1"/>
</dbReference>
<dbReference type="InterPro" id="IPR000210">
    <property type="entry name" value="BTB/POZ_dom"/>
</dbReference>
<dbReference type="InterPro" id="IPR003131">
    <property type="entry name" value="T1-type_BTB"/>
</dbReference>
<dbReference type="AlphaFoldDB" id="A0A433T5I4"/>
<keyword evidence="4" id="KW-1185">Reference proteome</keyword>
<sequence>MMEEIISKDTSEDESDSVEEIVEMKPLPAPRLVTYHQSIPGGWSDRSSSNDSGVQTSTRDSSTGFSRQSSTSVFPAIINLNVGGQLYMTRLSTLLKFSDSMLAAMFSGRHQIDKDKDGNFFLDSNGQVFCHILEFLRYGTVPPNDVAYLVFRDANYYGLHELADMLQMKPEIASLAVKQAQRAQFPNYDTIKEDVIKAAMARATTSRIGDVYIYAFRKEFKPRAPNFNPKHGCIIESAQVSYGGWEGSADEDSFIRCLENDLMEEGFTLRPHEGKKKCKYYFGQTCPKFIFKVTILFD</sequence>
<feature type="domain" description="BTB" evidence="2">
    <location>
        <begin position="76"/>
        <end position="174"/>
    </location>
</feature>
<dbReference type="PANTHER" id="PTHR14499">
    <property type="entry name" value="POTASSIUM CHANNEL TETRAMERIZATION DOMAIN-CONTAINING"/>
    <property type="match status" value="1"/>
</dbReference>
<name>A0A433T5I4_ELYCH</name>
<proteinExistence type="predicted"/>
<dbReference type="SUPFAM" id="SSF54695">
    <property type="entry name" value="POZ domain"/>
    <property type="match status" value="1"/>
</dbReference>
<evidence type="ECO:0000313" key="4">
    <source>
        <dbReference type="Proteomes" id="UP000271974"/>
    </source>
</evidence>
<feature type="compositionally biased region" description="Polar residues" evidence="1">
    <location>
        <begin position="45"/>
        <end position="60"/>
    </location>
</feature>
<dbReference type="Pfam" id="PF02214">
    <property type="entry name" value="BTB_2"/>
    <property type="match status" value="1"/>
</dbReference>
<feature type="region of interest" description="Disordered" evidence="1">
    <location>
        <begin position="36"/>
        <end position="68"/>
    </location>
</feature>
<dbReference type="PANTHER" id="PTHR14499:SF145">
    <property type="entry name" value="POTASSIUM CHANNEL REGULATORY PROTEIN-LIKE"/>
    <property type="match status" value="1"/>
</dbReference>
<reference evidence="3 4" key="1">
    <citation type="submission" date="2019-01" db="EMBL/GenBank/DDBJ databases">
        <title>A draft genome assembly of the solar-powered sea slug Elysia chlorotica.</title>
        <authorList>
            <person name="Cai H."/>
            <person name="Li Q."/>
            <person name="Fang X."/>
            <person name="Li J."/>
            <person name="Curtis N.E."/>
            <person name="Altenburger A."/>
            <person name="Shibata T."/>
            <person name="Feng M."/>
            <person name="Maeda T."/>
            <person name="Schwartz J.A."/>
            <person name="Shigenobu S."/>
            <person name="Lundholm N."/>
            <person name="Nishiyama T."/>
            <person name="Yang H."/>
            <person name="Hasebe M."/>
            <person name="Li S."/>
            <person name="Pierce S.K."/>
            <person name="Wang J."/>
        </authorList>
    </citation>
    <scope>NUCLEOTIDE SEQUENCE [LARGE SCALE GENOMIC DNA]</scope>
    <source>
        <strain evidence="3">EC2010</strain>
        <tissue evidence="3">Whole organism of an adult</tissue>
    </source>
</reference>
<accession>A0A433T5I4</accession>
<dbReference type="STRING" id="188477.A0A433T5I4"/>
<dbReference type="Pfam" id="PF25611">
    <property type="entry name" value="KCTD_C"/>
    <property type="match status" value="1"/>
</dbReference>
<dbReference type="OrthoDB" id="2414723at2759"/>
<evidence type="ECO:0000256" key="1">
    <source>
        <dbReference type="SAM" id="MobiDB-lite"/>
    </source>
</evidence>
<dbReference type="Proteomes" id="UP000271974">
    <property type="component" value="Unassembled WGS sequence"/>
</dbReference>
<dbReference type="InterPro" id="IPR057890">
    <property type="entry name" value="KCTD7/14_C"/>
</dbReference>
<dbReference type="EMBL" id="RQTK01000636">
    <property type="protein sequence ID" value="RUS76776.1"/>
    <property type="molecule type" value="Genomic_DNA"/>
</dbReference>